<comment type="catalytic activity">
    <reaction evidence="9 18">
        <text>[ThiI sulfur-carrier protein]-S-sulfanyl-L-cysteine + a uridine in tRNA + 2 reduced [2Fe-2S]-[ferredoxin] + ATP + H(+) = [ThiI sulfur-carrier protein]-L-cysteine + a 4-thiouridine in tRNA + 2 oxidized [2Fe-2S]-[ferredoxin] + AMP + diphosphate</text>
        <dbReference type="Rhea" id="RHEA:24176"/>
        <dbReference type="Rhea" id="RHEA-COMP:10000"/>
        <dbReference type="Rhea" id="RHEA-COMP:10001"/>
        <dbReference type="Rhea" id="RHEA-COMP:13337"/>
        <dbReference type="Rhea" id="RHEA-COMP:13338"/>
        <dbReference type="Rhea" id="RHEA-COMP:13339"/>
        <dbReference type="Rhea" id="RHEA-COMP:13340"/>
        <dbReference type="ChEBI" id="CHEBI:15378"/>
        <dbReference type="ChEBI" id="CHEBI:29950"/>
        <dbReference type="ChEBI" id="CHEBI:30616"/>
        <dbReference type="ChEBI" id="CHEBI:33019"/>
        <dbReference type="ChEBI" id="CHEBI:33737"/>
        <dbReference type="ChEBI" id="CHEBI:33738"/>
        <dbReference type="ChEBI" id="CHEBI:61963"/>
        <dbReference type="ChEBI" id="CHEBI:65315"/>
        <dbReference type="ChEBI" id="CHEBI:136798"/>
        <dbReference type="ChEBI" id="CHEBI:456215"/>
        <dbReference type="EC" id="2.8.1.4"/>
    </reaction>
</comment>
<evidence type="ECO:0000313" key="20">
    <source>
        <dbReference type="EMBL" id="GIH68136.1"/>
    </source>
</evidence>
<dbReference type="Pfam" id="PF02568">
    <property type="entry name" value="ThiI"/>
    <property type="match status" value="1"/>
</dbReference>
<evidence type="ECO:0000256" key="9">
    <source>
        <dbReference type="ARBA" id="ARBA00050570"/>
    </source>
</evidence>
<dbReference type="PANTHER" id="PTHR43209">
    <property type="entry name" value="TRNA SULFURTRANSFERASE"/>
    <property type="match status" value="1"/>
</dbReference>
<dbReference type="InterPro" id="IPR003720">
    <property type="entry name" value="tRNA_STrfase"/>
</dbReference>
<dbReference type="PROSITE" id="PS51165">
    <property type="entry name" value="THUMP"/>
    <property type="match status" value="1"/>
</dbReference>
<reference evidence="20" key="1">
    <citation type="submission" date="2021-01" db="EMBL/GenBank/DDBJ databases">
        <title>Whole genome shotgun sequence of Sphaerimonospora thailandensis NBRC 107569.</title>
        <authorList>
            <person name="Komaki H."/>
            <person name="Tamura T."/>
        </authorList>
    </citation>
    <scope>NUCLEOTIDE SEQUENCE</scope>
    <source>
        <strain evidence="20">NBRC 107569</strain>
    </source>
</reference>
<keyword evidence="7 18" id="KW-0694">RNA-binding</keyword>
<dbReference type="Proteomes" id="UP000610966">
    <property type="component" value="Unassembled WGS sequence"/>
</dbReference>
<dbReference type="CDD" id="cd01712">
    <property type="entry name" value="PPase_ThiI"/>
    <property type="match status" value="1"/>
</dbReference>
<evidence type="ECO:0000256" key="17">
    <source>
        <dbReference type="ARBA" id="ARBA00080570"/>
    </source>
</evidence>
<dbReference type="InterPro" id="IPR049961">
    <property type="entry name" value="ThiI_N"/>
</dbReference>
<dbReference type="SUPFAM" id="SSF143437">
    <property type="entry name" value="THUMP domain-like"/>
    <property type="match status" value="1"/>
</dbReference>
<evidence type="ECO:0000256" key="12">
    <source>
        <dbReference type="ARBA" id="ARBA00061472"/>
    </source>
</evidence>
<dbReference type="GO" id="GO:0000049">
    <property type="term" value="F:tRNA binding"/>
    <property type="evidence" value="ECO:0007669"/>
    <property type="project" value="UniProtKB-UniRule"/>
</dbReference>
<feature type="domain" description="THUMP" evidence="19">
    <location>
        <begin position="69"/>
        <end position="175"/>
    </location>
</feature>
<evidence type="ECO:0000256" key="16">
    <source>
        <dbReference type="ARBA" id="ARBA00077849"/>
    </source>
</evidence>
<keyword evidence="6 18" id="KW-0067">ATP-binding</keyword>
<dbReference type="EMBL" id="BOOG01000007">
    <property type="protein sequence ID" value="GIH68136.1"/>
    <property type="molecule type" value="Genomic_DNA"/>
</dbReference>
<feature type="binding site" evidence="18">
    <location>
        <position position="275"/>
    </location>
    <ligand>
        <name>ATP</name>
        <dbReference type="ChEBI" id="CHEBI:30616"/>
    </ligand>
</feature>
<evidence type="ECO:0000256" key="7">
    <source>
        <dbReference type="ARBA" id="ARBA00022884"/>
    </source>
</evidence>
<feature type="binding site" evidence="18">
    <location>
        <begin position="193"/>
        <end position="194"/>
    </location>
    <ligand>
        <name>ATP</name>
        <dbReference type="ChEBI" id="CHEBI:30616"/>
    </ligand>
</feature>
<evidence type="ECO:0000256" key="5">
    <source>
        <dbReference type="ARBA" id="ARBA00022741"/>
    </source>
</evidence>
<dbReference type="GO" id="GO:0002937">
    <property type="term" value="P:tRNA 4-thiouridine biosynthesis"/>
    <property type="evidence" value="ECO:0007669"/>
    <property type="project" value="TreeGrafter"/>
</dbReference>
<keyword evidence="3 18" id="KW-0820">tRNA-binding</keyword>
<dbReference type="GO" id="GO:0140741">
    <property type="term" value="F:tRNA-uracil-4 sulfurtransferase activity"/>
    <property type="evidence" value="ECO:0007669"/>
    <property type="project" value="UniProtKB-EC"/>
</dbReference>
<evidence type="ECO:0000313" key="21">
    <source>
        <dbReference type="Proteomes" id="UP000610966"/>
    </source>
</evidence>
<evidence type="ECO:0000259" key="19">
    <source>
        <dbReference type="PROSITE" id="PS51165"/>
    </source>
</evidence>
<sequence length="402" mass="44407">MTAGSALGEPCVLLKLGEVVLKGRNRELFEMRLRSNIKGALKDYRVEVRQRHGVIALFLPEGTADEVAEAVAKRVSDVPGIVLVHLARRIAKDPEAITKAAIELIKDSDEVSRNARFAVRSRRRDKRFPLRSNELDRLVGGTINDTYGLPVDLSRPELTVHIEVDKDEAFLFTGGLPGQGGLPVGSSGRALALLSGGIDSPVAAYRMMRRGLRVDFLHFSGIPFTTSESIYKAYALVRNLDRFQGKSRLWVVPFGKAQQSIKASGQDRLAVIAQRRLMLKTAEEVAHRIRAEALVTGDSLGQVSSQTLTNITAQDNAVDLPILRPLIGLDKTEIMAEARRIGTLQISELPDEDCCTLLAPRSAETRAKIEDLKQIERRLDAEDLAVQLADSIRPYKLDDFQQ</sequence>
<comment type="caution">
    <text evidence="20">The sequence shown here is derived from an EMBL/GenBank/DDBJ whole genome shotgun (WGS) entry which is preliminary data.</text>
</comment>
<evidence type="ECO:0000256" key="6">
    <source>
        <dbReference type="ARBA" id="ARBA00022840"/>
    </source>
</evidence>
<dbReference type="GO" id="GO:0009228">
    <property type="term" value="P:thiamine biosynthetic process"/>
    <property type="evidence" value="ECO:0007669"/>
    <property type="project" value="UniProtKB-KW"/>
</dbReference>
<dbReference type="SMART" id="SM00981">
    <property type="entry name" value="THUMP"/>
    <property type="match status" value="1"/>
</dbReference>
<dbReference type="InterPro" id="IPR054173">
    <property type="entry name" value="ThiI_fer"/>
</dbReference>
<accession>A0A8J3R5C9</accession>
<dbReference type="CDD" id="cd11716">
    <property type="entry name" value="THUMP_ThiI"/>
    <property type="match status" value="1"/>
</dbReference>
<evidence type="ECO:0000256" key="18">
    <source>
        <dbReference type="HAMAP-Rule" id="MF_00021"/>
    </source>
</evidence>
<comment type="similarity">
    <text evidence="12 18">Belongs to the ThiI family.</text>
</comment>
<comment type="pathway">
    <text evidence="18">Cofactor biosynthesis; thiamine diphosphate biosynthesis.</text>
</comment>
<dbReference type="InterPro" id="IPR020536">
    <property type="entry name" value="ThiI_AANH"/>
</dbReference>
<dbReference type="Gene3D" id="3.30.2130.30">
    <property type="match status" value="1"/>
</dbReference>
<dbReference type="InterPro" id="IPR004114">
    <property type="entry name" value="THUMP_dom"/>
</dbReference>
<dbReference type="Pfam" id="PF22025">
    <property type="entry name" value="ThiI_fer"/>
    <property type="match status" value="1"/>
</dbReference>
<protein>
    <recommendedName>
        <fullName evidence="14 18">Probable tRNA sulfurtransferase</fullName>
        <ecNumber evidence="13 18">2.8.1.4</ecNumber>
    </recommendedName>
    <alternativeName>
        <fullName evidence="15 18">Sulfur carrier protein ThiS sulfurtransferase</fullName>
    </alternativeName>
    <alternativeName>
        <fullName evidence="16 18">Thiamine biosynthesis protein ThiI</fullName>
    </alternativeName>
    <alternativeName>
        <fullName evidence="17 18">tRNA 4-thiouridine synthase</fullName>
    </alternativeName>
</protein>
<keyword evidence="21" id="KW-1185">Reference proteome</keyword>
<dbReference type="GO" id="GO:0052837">
    <property type="term" value="P:thiazole biosynthetic process"/>
    <property type="evidence" value="ECO:0007669"/>
    <property type="project" value="TreeGrafter"/>
</dbReference>
<dbReference type="Gene3D" id="3.40.50.620">
    <property type="entry name" value="HUPs"/>
    <property type="match status" value="1"/>
</dbReference>
<comment type="function">
    <text evidence="11 18">Catalyzes the ATP-dependent transfer of a sulfur to tRNA to produce 4-thiouridine in position 8 of tRNAs, which functions as a near-UV photosensor. Also catalyzes the transfer of sulfur to the sulfur carrier protein ThiS, forming ThiS-thiocarboxylate. This is a step in the synthesis of thiazole, in the thiamine biosynthesis pathway. The sulfur is donated as persulfide by IscS.</text>
</comment>
<dbReference type="GO" id="GO:0009229">
    <property type="term" value="P:thiamine diphosphate biosynthetic process"/>
    <property type="evidence" value="ECO:0007669"/>
    <property type="project" value="UniProtKB-UniRule"/>
</dbReference>
<organism evidence="20 21">
    <name type="scientific">Sphaerimonospora thailandensis</name>
    <dbReference type="NCBI Taxonomy" id="795644"/>
    <lineage>
        <taxon>Bacteria</taxon>
        <taxon>Bacillati</taxon>
        <taxon>Actinomycetota</taxon>
        <taxon>Actinomycetes</taxon>
        <taxon>Streptosporangiales</taxon>
        <taxon>Streptosporangiaceae</taxon>
        <taxon>Sphaerimonospora</taxon>
    </lineage>
</organism>
<evidence type="ECO:0000256" key="11">
    <source>
        <dbReference type="ARBA" id="ARBA00058382"/>
    </source>
</evidence>
<evidence type="ECO:0000256" key="13">
    <source>
        <dbReference type="ARBA" id="ARBA00066827"/>
    </source>
</evidence>
<evidence type="ECO:0000256" key="14">
    <source>
        <dbReference type="ARBA" id="ARBA00071867"/>
    </source>
</evidence>
<evidence type="ECO:0000256" key="4">
    <source>
        <dbReference type="ARBA" id="ARBA00022679"/>
    </source>
</evidence>
<dbReference type="InterPro" id="IPR050102">
    <property type="entry name" value="tRNA_sulfurtransferase_ThiI"/>
</dbReference>
<dbReference type="UniPathway" id="UPA00060"/>
<gene>
    <name evidence="18 20" type="primary">thiI</name>
    <name evidence="20" type="ORF">Mth01_03890</name>
</gene>
<evidence type="ECO:0000256" key="1">
    <source>
        <dbReference type="ARBA" id="ARBA00004496"/>
    </source>
</evidence>
<dbReference type="GO" id="GO:0005829">
    <property type="term" value="C:cytosol"/>
    <property type="evidence" value="ECO:0007669"/>
    <property type="project" value="TreeGrafter"/>
</dbReference>
<evidence type="ECO:0000256" key="3">
    <source>
        <dbReference type="ARBA" id="ARBA00022555"/>
    </source>
</evidence>
<dbReference type="AlphaFoldDB" id="A0A8J3R5C9"/>
<dbReference type="GO" id="GO:0005524">
    <property type="term" value="F:ATP binding"/>
    <property type="evidence" value="ECO:0007669"/>
    <property type="project" value="UniProtKB-UniRule"/>
</dbReference>
<name>A0A8J3R5C9_9ACTN</name>
<dbReference type="InterPro" id="IPR014729">
    <property type="entry name" value="Rossmann-like_a/b/a_fold"/>
</dbReference>
<dbReference type="InterPro" id="IPR049962">
    <property type="entry name" value="THUMP_ThiI"/>
</dbReference>
<keyword evidence="2 18" id="KW-0963">Cytoplasm</keyword>
<dbReference type="NCBIfam" id="TIGR00342">
    <property type="entry name" value="tRNA uracil 4-sulfurtransferase ThiI"/>
    <property type="match status" value="1"/>
</dbReference>
<feature type="binding site" evidence="18">
    <location>
        <position position="297"/>
    </location>
    <ligand>
        <name>ATP</name>
        <dbReference type="ChEBI" id="CHEBI:30616"/>
    </ligand>
</feature>
<dbReference type="PANTHER" id="PTHR43209:SF1">
    <property type="entry name" value="TRNA SULFURTRANSFERASE"/>
    <property type="match status" value="1"/>
</dbReference>
<evidence type="ECO:0000256" key="15">
    <source>
        <dbReference type="ARBA" id="ARBA00075337"/>
    </source>
</evidence>
<dbReference type="FunFam" id="3.40.50.620:FF:000053">
    <property type="entry name" value="Probable tRNA sulfurtransferase"/>
    <property type="match status" value="1"/>
</dbReference>
<evidence type="ECO:0000256" key="10">
    <source>
        <dbReference type="ARBA" id="ARBA00052330"/>
    </source>
</evidence>
<keyword evidence="8 18" id="KW-0784">Thiamine biosynthesis</keyword>
<keyword evidence="5 18" id="KW-0547">Nucleotide-binding</keyword>
<keyword evidence="4 18" id="KW-0808">Transferase</keyword>
<comment type="catalytic activity">
    <reaction evidence="10 18">
        <text>[ThiS sulfur-carrier protein]-C-terminal Gly-Gly-AMP + S-sulfanyl-L-cysteinyl-[cysteine desulfurase] + AH2 = [ThiS sulfur-carrier protein]-C-terminal-Gly-aminoethanethioate + L-cysteinyl-[cysteine desulfurase] + A + AMP + 2 H(+)</text>
        <dbReference type="Rhea" id="RHEA:43340"/>
        <dbReference type="Rhea" id="RHEA-COMP:12157"/>
        <dbReference type="Rhea" id="RHEA-COMP:12158"/>
        <dbReference type="Rhea" id="RHEA-COMP:12910"/>
        <dbReference type="Rhea" id="RHEA-COMP:19908"/>
        <dbReference type="ChEBI" id="CHEBI:13193"/>
        <dbReference type="ChEBI" id="CHEBI:15378"/>
        <dbReference type="ChEBI" id="CHEBI:17499"/>
        <dbReference type="ChEBI" id="CHEBI:29950"/>
        <dbReference type="ChEBI" id="CHEBI:61963"/>
        <dbReference type="ChEBI" id="CHEBI:90618"/>
        <dbReference type="ChEBI" id="CHEBI:232372"/>
        <dbReference type="ChEBI" id="CHEBI:456215"/>
    </reaction>
</comment>
<dbReference type="SUPFAM" id="SSF52402">
    <property type="entry name" value="Adenine nucleotide alpha hydrolases-like"/>
    <property type="match status" value="1"/>
</dbReference>
<feature type="binding site" evidence="18">
    <location>
        <begin position="218"/>
        <end position="219"/>
    </location>
    <ligand>
        <name>ATP</name>
        <dbReference type="ChEBI" id="CHEBI:30616"/>
    </ligand>
</feature>
<feature type="binding site" evidence="18">
    <location>
        <position position="306"/>
    </location>
    <ligand>
        <name>ATP</name>
        <dbReference type="ChEBI" id="CHEBI:30616"/>
    </ligand>
</feature>
<evidence type="ECO:0000256" key="2">
    <source>
        <dbReference type="ARBA" id="ARBA00022490"/>
    </source>
</evidence>
<evidence type="ECO:0000256" key="8">
    <source>
        <dbReference type="ARBA" id="ARBA00022977"/>
    </source>
</evidence>
<dbReference type="EC" id="2.8.1.4" evidence="13 18"/>
<dbReference type="GO" id="GO:0004810">
    <property type="term" value="F:CCA tRNA nucleotidyltransferase activity"/>
    <property type="evidence" value="ECO:0007669"/>
    <property type="project" value="InterPro"/>
</dbReference>
<dbReference type="Pfam" id="PF02926">
    <property type="entry name" value="THUMP"/>
    <property type="match status" value="1"/>
</dbReference>
<comment type="subcellular location">
    <subcellularLocation>
        <location evidence="1 18">Cytoplasm</location>
    </subcellularLocation>
</comment>
<proteinExistence type="inferred from homology"/>
<dbReference type="HAMAP" id="MF_00021">
    <property type="entry name" value="ThiI"/>
    <property type="match status" value="1"/>
</dbReference>